<sequence>QFVLDAAETLIMYQSRWTKSKKLFISDLFGLDQLQTHVIQSFAKVSEIKALEFDSFYRDCSESIKARVGYRTIELLPND</sequence>
<name>A0AAN5I9Y2_9BILA</name>
<feature type="non-terminal residue" evidence="1">
    <location>
        <position position="1"/>
    </location>
</feature>
<dbReference type="EMBL" id="BTRK01000006">
    <property type="protein sequence ID" value="GMR58168.1"/>
    <property type="molecule type" value="Genomic_DNA"/>
</dbReference>
<accession>A0AAN5I9Y2</accession>
<keyword evidence="2" id="KW-1185">Reference proteome</keyword>
<organism evidence="1 2">
    <name type="scientific">Pristionchus mayeri</name>
    <dbReference type="NCBI Taxonomy" id="1317129"/>
    <lineage>
        <taxon>Eukaryota</taxon>
        <taxon>Metazoa</taxon>
        <taxon>Ecdysozoa</taxon>
        <taxon>Nematoda</taxon>
        <taxon>Chromadorea</taxon>
        <taxon>Rhabditida</taxon>
        <taxon>Rhabditina</taxon>
        <taxon>Diplogasteromorpha</taxon>
        <taxon>Diplogasteroidea</taxon>
        <taxon>Neodiplogasteridae</taxon>
        <taxon>Pristionchus</taxon>
    </lineage>
</organism>
<protein>
    <submittedName>
        <fullName evidence="1">Uncharacterized protein</fullName>
    </submittedName>
</protein>
<feature type="non-terminal residue" evidence="1">
    <location>
        <position position="79"/>
    </location>
</feature>
<gene>
    <name evidence="1" type="ORF">PMAYCL1PPCAC_28363</name>
</gene>
<evidence type="ECO:0000313" key="2">
    <source>
        <dbReference type="Proteomes" id="UP001328107"/>
    </source>
</evidence>
<reference evidence="2" key="1">
    <citation type="submission" date="2022-10" db="EMBL/GenBank/DDBJ databases">
        <title>Genome assembly of Pristionchus species.</title>
        <authorList>
            <person name="Yoshida K."/>
            <person name="Sommer R.J."/>
        </authorList>
    </citation>
    <scope>NUCLEOTIDE SEQUENCE [LARGE SCALE GENOMIC DNA]</scope>
    <source>
        <strain evidence="2">RS5460</strain>
    </source>
</reference>
<dbReference type="Proteomes" id="UP001328107">
    <property type="component" value="Unassembled WGS sequence"/>
</dbReference>
<dbReference type="AlphaFoldDB" id="A0AAN5I9Y2"/>
<proteinExistence type="predicted"/>
<evidence type="ECO:0000313" key="1">
    <source>
        <dbReference type="EMBL" id="GMR58168.1"/>
    </source>
</evidence>
<comment type="caution">
    <text evidence="1">The sequence shown here is derived from an EMBL/GenBank/DDBJ whole genome shotgun (WGS) entry which is preliminary data.</text>
</comment>